<evidence type="ECO:0000313" key="4">
    <source>
        <dbReference type="Proteomes" id="UP000237684"/>
    </source>
</evidence>
<name>A0A2S8SWR4_9BACT</name>
<proteinExistence type="predicted"/>
<dbReference type="InParanoid" id="A0A2S8SWR4"/>
<accession>A0A2S8SWR4</accession>
<dbReference type="SUPFAM" id="SSF52833">
    <property type="entry name" value="Thioredoxin-like"/>
    <property type="match status" value="1"/>
</dbReference>
<sequence length="207" mass="22094">MKKWTKFAAIILVGAGATSLALHAPSAAMAKINSSAPIVSLGQRVAPLQLRNTAGKPVTVAQWNKSKATVLMFVATKCPVSNAYNARMASLQSAYASKGVRFIGINSNQAENGAEVAAHAKQHGLSFPIYKDPQNKIANRFNAQVTPEVYVVGTQGDLLYKGRIDNSQNTAEVNEKSLQLALNAILAKKPISKKETRAFGCSIKRVG</sequence>
<dbReference type="InterPro" id="IPR036249">
    <property type="entry name" value="Thioredoxin-like_sf"/>
</dbReference>
<dbReference type="InterPro" id="IPR000866">
    <property type="entry name" value="AhpC/TSA"/>
</dbReference>
<keyword evidence="1" id="KW-0732">Signal</keyword>
<evidence type="ECO:0000313" key="3">
    <source>
        <dbReference type="EMBL" id="PQV65238.1"/>
    </source>
</evidence>
<comment type="caution">
    <text evidence="3">The sequence shown here is derived from an EMBL/GenBank/DDBJ whole genome shotgun (WGS) entry which is preliminary data.</text>
</comment>
<gene>
    <name evidence="3" type="ORF">B1R32_102247</name>
</gene>
<dbReference type="AlphaFoldDB" id="A0A2S8SWR4"/>
<feature type="signal peptide" evidence="1">
    <location>
        <begin position="1"/>
        <end position="30"/>
    </location>
</feature>
<feature type="chain" id="PRO_5015740060" evidence="1">
    <location>
        <begin position="31"/>
        <end position="207"/>
    </location>
</feature>
<dbReference type="PROSITE" id="PS51352">
    <property type="entry name" value="THIOREDOXIN_2"/>
    <property type="match status" value="1"/>
</dbReference>
<dbReference type="PANTHER" id="PTHR43640">
    <property type="entry name" value="OS07G0260300 PROTEIN"/>
    <property type="match status" value="1"/>
</dbReference>
<dbReference type="Proteomes" id="UP000237684">
    <property type="component" value="Unassembled WGS sequence"/>
</dbReference>
<dbReference type="GO" id="GO:0016209">
    <property type="term" value="F:antioxidant activity"/>
    <property type="evidence" value="ECO:0007669"/>
    <property type="project" value="InterPro"/>
</dbReference>
<evidence type="ECO:0000259" key="2">
    <source>
        <dbReference type="PROSITE" id="PS51352"/>
    </source>
</evidence>
<dbReference type="InterPro" id="IPR047262">
    <property type="entry name" value="PRX-like1"/>
</dbReference>
<dbReference type="Gene3D" id="3.40.30.10">
    <property type="entry name" value="Glutaredoxin"/>
    <property type="match status" value="1"/>
</dbReference>
<dbReference type="Pfam" id="PF00578">
    <property type="entry name" value="AhpC-TSA"/>
    <property type="match status" value="1"/>
</dbReference>
<keyword evidence="4" id="KW-1185">Reference proteome</keyword>
<evidence type="ECO:0000256" key="1">
    <source>
        <dbReference type="SAM" id="SignalP"/>
    </source>
</evidence>
<feature type="domain" description="Thioredoxin" evidence="2">
    <location>
        <begin position="39"/>
        <end position="187"/>
    </location>
</feature>
<dbReference type="RefSeq" id="WP_123580316.1">
    <property type="nucleotide sequence ID" value="NZ_NIGF01000002.1"/>
</dbReference>
<dbReference type="PANTHER" id="PTHR43640:SF1">
    <property type="entry name" value="THIOREDOXIN-DEPENDENT PEROXIREDOXIN"/>
    <property type="match status" value="1"/>
</dbReference>
<reference evidence="3 4" key="1">
    <citation type="journal article" date="2018" name="Syst. Appl. Microbiol.">
        <title>Abditibacterium utsteinense sp. nov., the first cultivated member of candidate phylum FBP, isolated from ice-free Antarctic soil samples.</title>
        <authorList>
            <person name="Tahon G."/>
            <person name="Tytgat B."/>
            <person name="Lebbe L."/>
            <person name="Carlier A."/>
            <person name="Willems A."/>
        </authorList>
    </citation>
    <scope>NUCLEOTIDE SEQUENCE [LARGE SCALE GENOMIC DNA]</scope>
    <source>
        <strain evidence="3 4">LMG 29911</strain>
    </source>
</reference>
<organism evidence="3 4">
    <name type="scientific">Abditibacterium utsteinense</name>
    <dbReference type="NCBI Taxonomy" id="1960156"/>
    <lineage>
        <taxon>Bacteria</taxon>
        <taxon>Pseudomonadati</taxon>
        <taxon>Abditibacteriota</taxon>
        <taxon>Abditibacteriia</taxon>
        <taxon>Abditibacteriales</taxon>
        <taxon>Abditibacteriaceae</taxon>
        <taxon>Abditibacterium</taxon>
    </lineage>
</organism>
<dbReference type="GO" id="GO:0016491">
    <property type="term" value="F:oxidoreductase activity"/>
    <property type="evidence" value="ECO:0007669"/>
    <property type="project" value="InterPro"/>
</dbReference>
<dbReference type="InterPro" id="IPR013766">
    <property type="entry name" value="Thioredoxin_domain"/>
</dbReference>
<protein>
    <submittedName>
        <fullName evidence="3">AhpC/TSA family protein</fullName>
    </submittedName>
</protein>
<dbReference type="EMBL" id="NIGF01000002">
    <property type="protein sequence ID" value="PQV65238.1"/>
    <property type="molecule type" value="Genomic_DNA"/>
</dbReference>
<dbReference type="OrthoDB" id="9809746at2"/>